<reference evidence="1" key="1">
    <citation type="journal article" date="2020" name="G3 (Bethesda)">
        <title>High-Quality Assemblies for Three Invasive Social Wasps from the &lt;i&gt;Vespula&lt;/i&gt; Genus.</title>
        <authorList>
            <person name="Harrop T.W.R."/>
            <person name="Guhlin J."/>
            <person name="McLaughlin G.M."/>
            <person name="Permina E."/>
            <person name="Stockwell P."/>
            <person name="Gilligan J."/>
            <person name="Le Lec M.F."/>
            <person name="Gruber M.A.M."/>
            <person name="Quinn O."/>
            <person name="Lovegrove M."/>
            <person name="Duncan E.J."/>
            <person name="Remnant E.J."/>
            <person name="Van Eeckhoven J."/>
            <person name="Graham B."/>
            <person name="Knapp R.A."/>
            <person name="Langford K.W."/>
            <person name="Kronenberg Z."/>
            <person name="Press M.O."/>
            <person name="Eacker S.M."/>
            <person name="Wilson-Rankin E.E."/>
            <person name="Purcell J."/>
            <person name="Lester P.J."/>
            <person name="Dearden P.K."/>
        </authorList>
    </citation>
    <scope>NUCLEOTIDE SEQUENCE</scope>
    <source>
        <strain evidence="1">Volc-1</strain>
    </source>
</reference>
<sequence length="105" mass="12089">MKINLMSEANKAILHCWKLDRDEAVVYFLSLQGPLPWAKNVIKVKQHSVREEKSETTTGYCSLDVRSCYGVSTEEARVRCKFDRARARNHDIMRCGDWSPTLISV</sequence>
<dbReference type="EMBL" id="JACSDY010000008">
    <property type="protein sequence ID" value="KAF7421993.1"/>
    <property type="molecule type" value="Genomic_DNA"/>
</dbReference>
<gene>
    <name evidence="1" type="ORF">H0235_009829</name>
</gene>
<protein>
    <submittedName>
        <fullName evidence="1">Uncharacterized protein</fullName>
    </submittedName>
</protein>
<comment type="caution">
    <text evidence="1">The sequence shown here is derived from an EMBL/GenBank/DDBJ whole genome shotgun (WGS) entry which is preliminary data.</text>
</comment>
<evidence type="ECO:0000313" key="1">
    <source>
        <dbReference type="EMBL" id="KAF7421993.1"/>
    </source>
</evidence>
<dbReference type="Proteomes" id="UP000600918">
    <property type="component" value="Unassembled WGS sequence"/>
</dbReference>
<proteinExistence type="predicted"/>
<evidence type="ECO:0000313" key="2">
    <source>
        <dbReference type="Proteomes" id="UP000600918"/>
    </source>
</evidence>
<name>A0A834NZL3_VESPE</name>
<accession>A0A834NZL3</accession>
<organism evidence="1 2">
    <name type="scientific">Vespula pensylvanica</name>
    <name type="common">Western yellow jacket</name>
    <name type="synonym">Wasp</name>
    <dbReference type="NCBI Taxonomy" id="30213"/>
    <lineage>
        <taxon>Eukaryota</taxon>
        <taxon>Metazoa</taxon>
        <taxon>Ecdysozoa</taxon>
        <taxon>Arthropoda</taxon>
        <taxon>Hexapoda</taxon>
        <taxon>Insecta</taxon>
        <taxon>Pterygota</taxon>
        <taxon>Neoptera</taxon>
        <taxon>Endopterygota</taxon>
        <taxon>Hymenoptera</taxon>
        <taxon>Apocrita</taxon>
        <taxon>Aculeata</taxon>
        <taxon>Vespoidea</taxon>
        <taxon>Vespidae</taxon>
        <taxon>Vespinae</taxon>
        <taxon>Vespula</taxon>
    </lineage>
</organism>
<keyword evidence="2" id="KW-1185">Reference proteome</keyword>
<dbReference type="AlphaFoldDB" id="A0A834NZL3"/>